<gene>
    <name evidence="2" type="ORF">DWZ91_06480</name>
    <name evidence="1" type="ORF">DXA79_03230</name>
</gene>
<evidence type="ECO:0000313" key="4">
    <source>
        <dbReference type="Proteomes" id="UP000285613"/>
    </source>
</evidence>
<reference evidence="3 4" key="1">
    <citation type="submission" date="2018-08" db="EMBL/GenBank/DDBJ databases">
        <title>A genome reference for cultivated species of the human gut microbiota.</title>
        <authorList>
            <person name="Zou Y."/>
            <person name="Xue W."/>
            <person name="Luo G."/>
        </authorList>
    </citation>
    <scope>NUCLEOTIDE SEQUENCE [LARGE SCALE GENOMIC DNA]</scope>
    <source>
        <strain evidence="2 4">AF36-12AT</strain>
        <strain evidence="1 3">OF05-12</strain>
    </source>
</reference>
<dbReference type="EMBL" id="QRPH01000004">
    <property type="protein sequence ID" value="RHL95468.1"/>
    <property type="molecule type" value="Genomic_DNA"/>
</dbReference>
<proteinExistence type="predicted"/>
<dbReference type="Proteomes" id="UP000285613">
    <property type="component" value="Unassembled WGS sequence"/>
</dbReference>
<evidence type="ECO:0000313" key="2">
    <source>
        <dbReference type="EMBL" id="RHL95468.1"/>
    </source>
</evidence>
<evidence type="ECO:0000313" key="3">
    <source>
        <dbReference type="Proteomes" id="UP000261031"/>
    </source>
</evidence>
<name>A0A3E5HPV8_BIFPS</name>
<protein>
    <submittedName>
        <fullName evidence="1">Uncharacterized protein</fullName>
    </submittedName>
</protein>
<evidence type="ECO:0000313" key="1">
    <source>
        <dbReference type="EMBL" id="RGP03514.1"/>
    </source>
</evidence>
<organism evidence="1 3">
    <name type="scientific">Bifidobacterium pseudocatenulatum</name>
    <dbReference type="NCBI Taxonomy" id="28026"/>
    <lineage>
        <taxon>Bacteria</taxon>
        <taxon>Bacillati</taxon>
        <taxon>Actinomycetota</taxon>
        <taxon>Actinomycetes</taxon>
        <taxon>Bifidobacteriales</taxon>
        <taxon>Bifidobacteriaceae</taxon>
        <taxon>Bifidobacterium</taxon>
    </lineage>
</organism>
<sequence length="216" mass="23607">MMFNTAESVLIVEAGNTGKFSKLLYNMIGKNDDTEAGPTGPVDGSVDASIFNEGQFAQTAISSSQKVVFIGWPEGAGDYIDAIRLDNPEAIDEEGVYIGVSGNHACITVNTEPPSKEDYWKFLERAREHGMEFDDLLATLRPGEEAAEPEESNDSNPVLGFAKMVGKTIGRAAADGANGINNAVVLHQRASEIREQRYQYAVKRFYYEKLKGFVEA</sequence>
<dbReference type="AlphaFoldDB" id="A0A3E5HPV8"/>
<dbReference type="RefSeq" id="WP_117611878.1">
    <property type="nucleotide sequence ID" value="NZ_JADNDY010000003.1"/>
</dbReference>
<comment type="caution">
    <text evidence="1">The sequence shown here is derived from an EMBL/GenBank/DDBJ whole genome shotgun (WGS) entry which is preliminary data.</text>
</comment>
<dbReference type="EMBL" id="QSWD01000002">
    <property type="protein sequence ID" value="RGP03514.1"/>
    <property type="molecule type" value="Genomic_DNA"/>
</dbReference>
<dbReference type="Proteomes" id="UP000261031">
    <property type="component" value="Unassembled WGS sequence"/>
</dbReference>
<accession>A0A3E5HPV8</accession>